<accession>A0ABR8HJC7</accession>
<name>A0ABR8HJC7_NOSPU</name>
<dbReference type="InterPro" id="IPR012657">
    <property type="entry name" value="23S_rRNA-intervening_sequence"/>
</dbReference>
<dbReference type="InterPro" id="IPR036583">
    <property type="entry name" value="23S_rRNA_IVS_sf"/>
</dbReference>
<evidence type="ECO:0000313" key="1">
    <source>
        <dbReference type="EMBL" id="MBD2615948.1"/>
    </source>
</evidence>
<dbReference type="NCBIfam" id="TIGR02436">
    <property type="entry name" value="four helix bundle protein"/>
    <property type="match status" value="1"/>
</dbReference>
<protein>
    <submittedName>
        <fullName evidence="1">Four helix bundle protein</fullName>
    </submittedName>
</protein>
<organism evidence="1 2">
    <name type="scientific">Nostoc punctiforme FACHB-252</name>
    <dbReference type="NCBI Taxonomy" id="1357509"/>
    <lineage>
        <taxon>Bacteria</taxon>
        <taxon>Bacillati</taxon>
        <taxon>Cyanobacteriota</taxon>
        <taxon>Cyanophyceae</taxon>
        <taxon>Nostocales</taxon>
        <taxon>Nostocaceae</taxon>
        <taxon>Nostoc</taxon>
    </lineage>
</organism>
<dbReference type="SUPFAM" id="SSF158446">
    <property type="entry name" value="IVS-encoded protein-like"/>
    <property type="match status" value="1"/>
</dbReference>
<dbReference type="Gene3D" id="1.20.1440.60">
    <property type="entry name" value="23S rRNA-intervening sequence"/>
    <property type="match status" value="1"/>
</dbReference>
<proteinExistence type="predicted"/>
<reference evidence="1 2" key="1">
    <citation type="journal article" date="2020" name="ISME J.">
        <title>Comparative genomics reveals insights into cyanobacterial evolution and habitat adaptation.</title>
        <authorList>
            <person name="Chen M.Y."/>
            <person name="Teng W.K."/>
            <person name="Zhao L."/>
            <person name="Hu C.X."/>
            <person name="Zhou Y.K."/>
            <person name="Han B.P."/>
            <person name="Song L.R."/>
            <person name="Shu W.S."/>
        </authorList>
    </citation>
    <scope>NUCLEOTIDE SEQUENCE [LARGE SCALE GENOMIC DNA]</scope>
    <source>
        <strain evidence="1 2">FACHB-252</strain>
    </source>
</reference>
<comment type="caution">
    <text evidence="1">The sequence shown here is derived from an EMBL/GenBank/DDBJ whole genome shotgun (WGS) entry which is preliminary data.</text>
</comment>
<dbReference type="RefSeq" id="WP_190952449.1">
    <property type="nucleotide sequence ID" value="NZ_JACJTC010000035.1"/>
</dbReference>
<gene>
    <name evidence="1" type="ORF">H6G94_32680</name>
</gene>
<dbReference type="PANTHER" id="PTHR38471:SF2">
    <property type="entry name" value="FOUR HELIX BUNDLE PROTEIN"/>
    <property type="match status" value="1"/>
</dbReference>
<dbReference type="Pfam" id="PF05635">
    <property type="entry name" value="23S_rRNA_IVP"/>
    <property type="match status" value="1"/>
</dbReference>
<dbReference type="NCBIfam" id="NF008911">
    <property type="entry name" value="PRK12275.1-2"/>
    <property type="match status" value="1"/>
</dbReference>
<evidence type="ECO:0000313" key="2">
    <source>
        <dbReference type="Proteomes" id="UP000606396"/>
    </source>
</evidence>
<dbReference type="EMBL" id="JACJTC010000035">
    <property type="protein sequence ID" value="MBD2615948.1"/>
    <property type="molecule type" value="Genomic_DNA"/>
</dbReference>
<dbReference type="CDD" id="cd16377">
    <property type="entry name" value="23S_rRNA_IVP_like"/>
    <property type="match status" value="1"/>
</dbReference>
<dbReference type="PANTHER" id="PTHR38471">
    <property type="entry name" value="FOUR HELIX BUNDLE PROTEIN"/>
    <property type="match status" value="1"/>
</dbReference>
<dbReference type="Proteomes" id="UP000606396">
    <property type="component" value="Unassembled WGS sequence"/>
</dbReference>
<sequence>MSDINDFKDLKVWQKGMEIAEKCYFLTKLFPKEELYGMVQQIRRSAASIPANIAEGYGRRTTPEYIRFLNIAQGSLNELETHIILSQRVGLSKETDIEPIIFLLREESRMIIALIKKLQQ</sequence>
<keyword evidence="2" id="KW-1185">Reference proteome</keyword>